<dbReference type="RefSeq" id="WP_021227124.1">
    <property type="nucleotide sequence ID" value="NZ_ATDP01000098.1"/>
</dbReference>
<accession>T0ITY2</accession>
<dbReference type="PATRIC" id="fig|1331060.3.peg.3397"/>
<evidence type="ECO:0000313" key="3">
    <source>
        <dbReference type="Proteomes" id="UP000015531"/>
    </source>
</evidence>
<name>T0ITY2_9SPHN</name>
<evidence type="ECO:0000256" key="1">
    <source>
        <dbReference type="SAM" id="MobiDB-lite"/>
    </source>
</evidence>
<dbReference type="Proteomes" id="UP000015531">
    <property type="component" value="Unassembled WGS sequence"/>
</dbReference>
<dbReference type="OrthoDB" id="9868563at2"/>
<organism evidence="2 3">
    <name type="scientific">Sphingobium lactosutens DS20</name>
    <dbReference type="NCBI Taxonomy" id="1331060"/>
    <lineage>
        <taxon>Bacteria</taxon>
        <taxon>Pseudomonadati</taxon>
        <taxon>Pseudomonadota</taxon>
        <taxon>Alphaproteobacteria</taxon>
        <taxon>Sphingomonadales</taxon>
        <taxon>Sphingomonadaceae</taxon>
        <taxon>Sphingobium</taxon>
    </lineage>
</organism>
<feature type="region of interest" description="Disordered" evidence="1">
    <location>
        <begin position="50"/>
        <end position="78"/>
    </location>
</feature>
<reference evidence="2 3" key="1">
    <citation type="journal article" date="2013" name="Genome Announc.">
        <title>Draft Genome Sequence of Sphingobium lactosutens Strain DS20T, Isolated from a Hexachlorocyclohexane Dumpsite.</title>
        <authorList>
            <person name="Kumar R."/>
            <person name="Dwivedi V."/>
            <person name="Negi V."/>
            <person name="Khurana J.P."/>
            <person name="Lal R."/>
        </authorList>
    </citation>
    <scope>NUCLEOTIDE SEQUENCE [LARGE SCALE GENOMIC DNA]</scope>
    <source>
        <strain evidence="2 3">DS20</strain>
    </source>
</reference>
<protein>
    <recommendedName>
        <fullName evidence="4">Lipoprotein</fullName>
    </recommendedName>
</protein>
<comment type="caution">
    <text evidence="2">The sequence shown here is derived from an EMBL/GenBank/DDBJ whole genome shotgun (WGS) entry which is preliminary data.</text>
</comment>
<keyword evidence="3" id="KW-1185">Reference proteome</keyword>
<evidence type="ECO:0000313" key="2">
    <source>
        <dbReference type="EMBL" id="EQB13144.1"/>
    </source>
</evidence>
<dbReference type="EMBL" id="ATDP01000098">
    <property type="protein sequence ID" value="EQB13144.1"/>
    <property type="molecule type" value="Genomic_DNA"/>
</dbReference>
<sequence length="78" mass="7983">MRYLSGLMFLTLLNGCGSSESDGVGGVSASDARALNEAAAMLDARVGVTDDKAGDLNPAARMAADRQRGQAPESKPAQ</sequence>
<dbReference type="AlphaFoldDB" id="T0ITY2"/>
<gene>
    <name evidence="2" type="ORF">RLDS_17645</name>
</gene>
<proteinExistence type="predicted"/>
<dbReference type="eggNOG" id="ENOG50319QE">
    <property type="taxonomic scope" value="Bacteria"/>
</dbReference>
<evidence type="ECO:0008006" key="4">
    <source>
        <dbReference type="Google" id="ProtNLM"/>
    </source>
</evidence>